<feature type="domain" description="Methyltransferase type 11" evidence="1">
    <location>
        <begin position="71"/>
        <end position="119"/>
    </location>
</feature>
<dbReference type="EMBL" id="CP010554">
    <property type="protein sequence ID" value="AJP48305.1"/>
    <property type="molecule type" value="Genomic_DNA"/>
</dbReference>
<evidence type="ECO:0000313" key="3">
    <source>
        <dbReference type="Proteomes" id="UP000061603"/>
    </source>
</evidence>
<dbReference type="GO" id="GO:0032259">
    <property type="term" value="P:methylation"/>
    <property type="evidence" value="ECO:0007669"/>
    <property type="project" value="UniProtKB-KW"/>
</dbReference>
<keyword evidence="2" id="KW-0489">Methyltransferase</keyword>
<keyword evidence="2" id="KW-0808">Transferase</keyword>
<dbReference type="RefSeq" id="WP_202634183.1">
    <property type="nucleotide sequence ID" value="NZ_CP010554.1"/>
</dbReference>
<gene>
    <name evidence="2" type="ORF">PG1C_07190</name>
</gene>
<accession>A0A0C5J8L5</accession>
<dbReference type="AlphaFoldDB" id="A0A0C5J8L5"/>
<proteinExistence type="predicted"/>
<name>A0A0C5J8L5_9PROT</name>
<evidence type="ECO:0000259" key="1">
    <source>
        <dbReference type="Pfam" id="PF08241"/>
    </source>
</evidence>
<organism evidence="2 3">
    <name type="scientific">Rugosibacter aromaticivorans</name>
    <dbReference type="NCBI Taxonomy" id="1565605"/>
    <lineage>
        <taxon>Bacteria</taxon>
        <taxon>Pseudomonadati</taxon>
        <taxon>Pseudomonadota</taxon>
        <taxon>Betaproteobacteria</taxon>
        <taxon>Nitrosomonadales</taxon>
        <taxon>Sterolibacteriaceae</taxon>
        <taxon>Rugosibacter</taxon>
    </lineage>
</organism>
<protein>
    <submittedName>
        <fullName evidence="2">Methyltransferase type 11</fullName>
    </submittedName>
</protein>
<dbReference type="PATRIC" id="fig|1565605.3.peg.1513"/>
<keyword evidence="3" id="KW-1185">Reference proteome</keyword>
<dbReference type="STRING" id="1565605.PG1C_07190"/>
<dbReference type="KEGG" id="rbu:PG1C_07190"/>
<dbReference type="Proteomes" id="UP000061603">
    <property type="component" value="Chromosome"/>
</dbReference>
<dbReference type="SUPFAM" id="SSF53335">
    <property type="entry name" value="S-adenosyl-L-methionine-dependent methyltransferases"/>
    <property type="match status" value="1"/>
</dbReference>
<dbReference type="InterPro" id="IPR013216">
    <property type="entry name" value="Methyltransf_11"/>
</dbReference>
<dbReference type="HOGENOM" id="CLU_075049_0_0_4"/>
<dbReference type="Pfam" id="PF08241">
    <property type="entry name" value="Methyltransf_11"/>
    <property type="match status" value="1"/>
</dbReference>
<dbReference type="InterPro" id="IPR029063">
    <property type="entry name" value="SAM-dependent_MTases_sf"/>
</dbReference>
<sequence>MSIQGLEAWLETPAGRYVLDWEQKKHDLLVTNVFGFNAVQLSLPRHDFLRTNRMPLRFRCDDGRYAGSAEILADLHYLPFATNSLDLVVLPHTLEFDAYPHRVLREVERVLVPEGQVIITGFNPLSLWGLKRKTTRQKTAPPWRGNYLSVPRLKDWLTLLGFEMQTGAFGCYAPAVTQEKWLHRFRFMEAAGDRWWPIAGAVYIVQAVKRQHGMRLIMPAWQDRKARAKALVSVARKVEKADQ</sequence>
<dbReference type="Gene3D" id="3.40.50.150">
    <property type="entry name" value="Vaccinia Virus protein VP39"/>
    <property type="match status" value="1"/>
</dbReference>
<reference evidence="2 3" key="1">
    <citation type="journal article" date="2015" name="Genome Announc.">
        <title>Complete Genome Sequence of a Novel Bacterium within the Family Rhodocyclaceae That Degrades Polycyclic Aromatic Hydrocarbons.</title>
        <authorList>
            <person name="Singleton D.R."/>
            <person name="Dickey A.N."/>
            <person name="Scholl E.H."/>
            <person name="Wright F.A."/>
            <person name="Aitken M.D."/>
        </authorList>
    </citation>
    <scope>NUCLEOTIDE SEQUENCE [LARGE SCALE GENOMIC DNA]</scope>
    <source>
        <strain evidence="3">PG1-Ca6</strain>
    </source>
</reference>
<dbReference type="GO" id="GO:0008757">
    <property type="term" value="F:S-adenosylmethionine-dependent methyltransferase activity"/>
    <property type="evidence" value="ECO:0007669"/>
    <property type="project" value="InterPro"/>
</dbReference>
<evidence type="ECO:0000313" key="2">
    <source>
        <dbReference type="EMBL" id="AJP48305.1"/>
    </source>
</evidence>